<dbReference type="InterPro" id="IPR050577">
    <property type="entry name" value="MAPR/NEUFC/NENF-like"/>
</dbReference>
<dbReference type="STRING" id="1081109.A0A166VC97"/>
<sequence length="101" mass="11105">MAGKFEPKTPIQLDPPRDDPISVDELAKANGNKAYQPGGSYQVFAGKDASRALGKTSTKAEDVKADWHDLSEKEKQTLDDWVIFFSKRYNVVGSVEGATNM</sequence>
<dbReference type="EMBL" id="AZGY01000001">
    <property type="protein sequence ID" value="OAA33502.1"/>
    <property type="molecule type" value="Genomic_DNA"/>
</dbReference>
<dbReference type="PANTHER" id="PTHR10281:SF115">
    <property type="entry name" value="BINDING PROTEIN, PUTATIVE (AFU_ORTHOLOGUE AFUA_4G06240)-RELATED"/>
    <property type="match status" value="1"/>
</dbReference>
<evidence type="ECO:0000313" key="1">
    <source>
        <dbReference type="EMBL" id="OAA33502.1"/>
    </source>
</evidence>
<name>A0A166VC97_9HYPO</name>
<proteinExistence type="predicted"/>
<organism evidence="1 2">
    <name type="scientific">Moelleriella libera RCEF 2490</name>
    <dbReference type="NCBI Taxonomy" id="1081109"/>
    <lineage>
        <taxon>Eukaryota</taxon>
        <taxon>Fungi</taxon>
        <taxon>Dikarya</taxon>
        <taxon>Ascomycota</taxon>
        <taxon>Pezizomycotina</taxon>
        <taxon>Sordariomycetes</taxon>
        <taxon>Hypocreomycetidae</taxon>
        <taxon>Hypocreales</taxon>
        <taxon>Clavicipitaceae</taxon>
        <taxon>Moelleriella</taxon>
    </lineage>
</organism>
<dbReference type="AlphaFoldDB" id="A0A166VC97"/>
<keyword evidence="2" id="KW-1185">Reference proteome</keyword>
<dbReference type="GO" id="GO:0005783">
    <property type="term" value="C:endoplasmic reticulum"/>
    <property type="evidence" value="ECO:0007669"/>
    <property type="project" value="TreeGrafter"/>
</dbReference>
<gene>
    <name evidence="1" type="ORF">AAL_00967</name>
</gene>
<evidence type="ECO:0000313" key="2">
    <source>
        <dbReference type="Proteomes" id="UP000078544"/>
    </source>
</evidence>
<accession>A0A166VC97</accession>
<reference evidence="1 2" key="1">
    <citation type="journal article" date="2016" name="Genome Biol. Evol.">
        <title>Divergent and convergent evolution of fungal pathogenicity.</title>
        <authorList>
            <person name="Shang Y."/>
            <person name="Xiao G."/>
            <person name="Zheng P."/>
            <person name="Cen K."/>
            <person name="Zhan S."/>
            <person name="Wang C."/>
        </authorList>
    </citation>
    <scope>NUCLEOTIDE SEQUENCE [LARGE SCALE GENOMIC DNA]</scope>
    <source>
        <strain evidence="1 2">RCEF 2490</strain>
    </source>
</reference>
<dbReference type="Gene3D" id="3.10.120.10">
    <property type="entry name" value="Cytochrome b5-like heme/steroid binding domain"/>
    <property type="match status" value="1"/>
</dbReference>
<comment type="caution">
    <text evidence="1">The sequence shown here is derived from an EMBL/GenBank/DDBJ whole genome shotgun (WGS) entry which is preliminary data.</text>
</comment>
<dbReference type="Proteomes" id="UP000078544">
    <property type="component" value="Unassembled WGS sequence"/>
</dbReference>
<dbReference type="PANTHER" id="PTHR10281">
    <property type="entry name" value="MEMBRANE-ASSOCIATED PROGESTERONE RECEPTOR COMPONENT-RELATED"/>
    <property type="match status" value="1"/>
</dbReference>
<dbReference type="OrthoDB" id="899at2759"/>
<protein>
    <submittedName>
        <fullName evidence="1">Cytochrome b5</fullName>
    </submittedName>
</protein>
<dbReference type="InterPro" id="IPR036400">
    <property type="entry name" value="Cyt_B5-like_heme/steroid_sf"/>
</dbReference>
<dbReference type="GO" id="GO:0016020">
    <property type="term" value="C:membrane"/>
    <property type="evidence" value="ECO:0007669"/>
    <property type="project" value="TreeGrafter"/>
</dbReference>
<dbReference type="SUPFAM" id="SSF55856">
    <property type="entry name" value="Cytochrome b5-like heme/steroid binding domain"/>
    <property type="match status" value="1"/>
</dbReference>